<feature type="chain" id="PRO_5045758209" evidence="1">
    <location>
        <begin position="19"/>
        <end position="173"/>
    </location>
</feature>
<keyword evidence="4" id="KW-1185">Reference proteome</keyword>
<evidence type="ECO:0000256" key="1">
    <source>
        <dbReference type="SAM" id="SignalP"/>
    </source>
</evidence>
<sequence length="173" mass="18562">MKITTLLLSLLAAHGALAADVYMSRDANGNVVFSDKPSANAEKHVVRELPSVPAFVPPPQVQQPARASEPAFNYTSLSIVTPQSGHTLATGYAGNVEVSGILSPGLRESDTLILMDNGVALREGRQTAFQLTNLDRGEHQLQMVVKDKDGITLISSNLVKLFVQRSSVLKRGN</sequence>
<feature type="domain" description="DUF4124" evidence="2">
    <location>
        <begin position="9"/>
        <end position="59"/>
    </location>
</feature>
<protein>
    <submittedName>
        <fullName evidence="3">DUF4124 domain-containing protein</fullName>
    </submittedName>
</protein>
<keyword evidence="1" id="KW-0732">Signal</keyword>
<evidence type="ECO:0000313" key="3">
    <source>
        <dbReference type="EMBL" id="MCA6064267.1"/>
    </source>
</evidence>
<comment type="caution">
    <text evidence="3">The sequence shown here is derived from an EMBL/GenBank/DDBJ whole genome shotgun (WGS) entry which is preliminary data.</text>
</comment>
<dbReference type="RefSeq" id="WP_225675069.1">
    <property type="nucleotide sequence ID" value="NZ_JAEDAH010000058.1"/>
</dbReference>
<reference evidence="3 4" key="1">
    <citation type="submission" date="2020-12" db="EMBL/GenBank/DDBJ databases">
        <title>Novel Thalassolituus-related marine hydrocarbonoclastic bacteria mediated algae-derived hydrocarbons mineralization in twilight zone of the northern South China Sea.</title>
        <authorList>
            <person name="Dong C."/>
        </authorList>
    </citation>
    <scope>NUCLEOTIDE SEQUENCE [LARGE SCALE GENOMIC DNA]</scope>
    <source>
        <strain evidence="3 4">IMCC1826</strain>
    </source>
</reference>
<dbReference type="InterPro" id="IPR025392">
    <property type="entry name" value="DUF4124"/>
</dbReference>
<dbReference type="Proteomes" id="UP000714380">
    <property type="component" value="Unassembled WGS sequence"/>
</dbReference>
<dbReference type="EMBL" id="JAEDAH010000058">
    <property type="protein sequence ID" value="MCA6064267.1"/>
    <property type="molecule type" value="Genomic_DNA"/>
</dbReference>
<gene>
    <name evidence="3" type="ORF">I9W95_11680</name>
</gene>
<feature type="signal peptide" evidence="1">
    <location>
        <begin position="1"/>
        <end position="18"/>
    </location>
</feature>
<accession>A0ABS7ZRB0</accession>
<name>A0ABS7ZRB0_9GAMM</name>
<proteinExistence type="predicted"/>
<evidence type="ECO:0000259" key="2">
    <source>
        <dbReference type="Pfam" id="PF13511"/>
    </source>
</evidence>
<evidence type="ECO:0000313" key="4">
    <source>
        <dbReference type="Proteomes" id="UP000714380"/>
    </source>
</evidence>
<organism evidence="3 4">
    <name type="scientific">Thalassolituus marinus</name>
    <dbReference type="NCBI Taxonomy" id="671053"/>
    <lineage>
        <taxon>Bacteria</taxon>
        <taxon>Pseudomonadati</taxon>
        <taxon>Pseudomonadota</taxon>
        <taxon>Gammaproteobacteria</taxon>
        <taxon>Oceanospirillales</taxon>
        <taxon>Oceanospirillaceae</taxon>
        <taxon>Thalassolituus</taxon>
    </lineage>
</organism>
<dbReference type="Pfam" id="PF13511">
    <property type="entry name" value="DUF4124"/>
    <property type="match status" value="1"/>
</dbReference>